<evidence type="ECO:0000256" key="7">
    <source>
        <dbReference type="SAM" id="Coils"/>
    </source>
</evidence>
<evidence type="ECO:0000256" key="8">
    <source>
        <dbReference type="SAM" id="MobiDB-lite"/>
    </source>
</evidence>
<dbReference type="InterPro" id="IPR003594">
    <property type="entry name" value="HATPase_dom"/>
</dbReference>
<evidence type="ECO:0000313" key="13">
    <source>
        <dbReference type="Proteomes" id="UP000235081"/>
    </source>
</evidence>
<dbReference type="SMART" id="SM00091">
    <property type="entry name" value="PAS"/>
    <property type="match status" value="6"/>
</dbReference>
<dbReference type="PROSITE" id="PS50113">
    <property type="entry name" value="PAC"/>
    <property type="match status" value="5"/>
</dbReference>
<dbReference type="Pfam" id="PF08448">
    <property type="entry name" value="PAS_4"/>
    <property type="match status" value="2"/>
</dbReference>
<dbReference type="SMART" id="SM00387">
    <property type="entry name" value="HATPase_c"/>
    <property type="match status" value="1"/>
</dbReference>
<dbReference type="InterPro" id="IPR035965">
    <property type="entry name" value="PAS-like_dom_sf"/>
</dbReference>
<evidence type="ECO:0000256" key="3">
    <source>
        <dbReference type="ARBA" id="ARBA00022553"/>
    </source>
</evidence>
<dbReference type="PROSITE" id="PS50112">
    <property type="entry name" value="PAS"/>
    <property type="match status" value="6"/>
</dbReference>
<dbReference type="PANTHER" id="PTHR43304:SF1">
    <property type="entry name" value="PAC DOMAIN-CONTAINING PROTEIN"/>
    <property type="match status" value="1"/>
</dbReference>
<dbReference type="InterPro" id="IPR036890">
    <property type="entry name" value="HATPase_C_sf"/>
</dbReference>
<dbReference type="InterPro" id="IPR003018">
    <property type="entry name" value="GAF"/>
</dbReference>
<sequence length="1444" mass="161264">MFPEKLQDDIAHSKSAEYRVLVTAMPKVEEPLCVLADTAPVMIWMAGCDGVCNYFNPAWLEFTGRSHLVEVGVGWLEGVHPEDRQQCQDQYISALKRHKKFSRQYRLRRADGEYRWILDTVTSRLTANGCFAGYIGYCVDITDVEVKKFSLIESETRLRLALDAAEIGVWDWNFQTKQVSCSEQVEQILGWTPNYLPTNYKAFLKQVYKSDRSIVSRAIRNTLESKTSYDADFRVWQDGSVRWLRGKGDVLRDHTGQVTRMMGTLLDITERKLAELAVEEAKPQPETRVAERTAELIPISQAIESTSDAIAITDITGKPIYHNQAFIDLFGYTVEEMQAVGGASAVYVNVTEAATVFTTIQTGQSWNGVLTMKNRSGKLIQIDLRADAIKDTNGQIIGLIGIHTDISDRRQAEKALQASYSLLHSVIDSTSDLIFAKDLEGRHVMVNSSFANFLKKPIKEIIGKKDIDLFPADIAAEFQAADNRIINTGISETIEEHIPDKGVVRIFLSTKSPWRDAQGNIIGVIGIASDITERKSAEAALRESEAQYRRLIETAAEGIWILDTEGKTSFVNPKMAQMLGYTVEEMIGMPLFAFMDAEGQAIATEQLERRRHGIAEQHDFKFRRKDGSELWTMIATNPIYDAAGHYVGTLGMLTDITDRKLAEEALQKSEARNRAMLNAIPDLMFRFDRKGTYLDYVAAKDAKLVAPANEIIGKSVYELLPPSVAQQLMHYTEQALAQHSIQIFEYQLPMEGEIHDYEARIVPSGEDEILAIVREISDRKKAEAALQALVAGTASVTGEEFFPVLVRHLAAALGVRYAMVAERIGTEYTKARVLAFWIDDNLKENFEFDLAHTPCEIAIQEGIAYYPYGLQQVFPLNQDLAAMQAESYLGAAFLDTSGVAIGHIAVFDTKPLLAEERAKAILSIFAARATAELQRQRTEDALRQSERQFRELASKETLLNRLASQIRASLDINQILENAVTEVRNLLQLDMCVFSWYRAEAEPPYWENVQEAKNPAVPSLLDLRSTTEEVEPIAQKVLQKAITRFDDVEAISDPVSRQFFLGLGFKASLILPVHTQSGEIGGLSCNQFTGRRTWLDSEVELLLAVTDQIAIAIDQAELYKQSRIAAQTAQEKAQQLEETLQELQATQAQLVQTEKMSSLGQLVAGIAHEINNPVNFIHGNITHASNYAQDLLHLVELYQQHYPQPVAEIAEEIEAIDLEFLCQDLPKLLASMKIGTDRIRQIVLSLRNFSRLDEAEMKAVDIHEGIDSTLLLLQHRLKAKPDHPEIQVIKEYSNLPLVNCYPGQLNQVFMNLLANAIDALEEGRLGGQGGQGGQEGQKGQGGQRSISAFFPDQQSHSPTIRIRTEIKDDVVLVCIADNGTGMTEDVRQKLFDPFFTTKPVGKGTGMGLSISYKIIVEKHQGKIKCISAPGQGTEFIIAIPQQQP</sequence>
<dbReference type="SMART" id="SM00065">
    <property type="entry name" value="GAF"/>
    <property type="match status" value="1"/>
</dbReference>
<dbReference type="InterPro" id="IPR052162">
    <property type="entry name" value="Sensor_kinase/Photoreceptor"/>
</dbReference>
<keyword evidence="6" id="KW-0902">Two-component regulatory system</keyword>
<dbReference type="RefSeq" id="WP_102179927.1">
    <property type="nucleotide sequence ID" value="NZ_NMQE01000001.1"/>
</dbReference>
<dbReference type="EC" id="2.7.13.3" evidence="2"/>
<name>A0A2N6LQ85_9CYAN</name>
<evidence type="ECO:0000256" key="2">
    <source>
        <dbReference type="ARBA" id="ARBA00012438"/>
    </source>
</evidence>
<dbReference type="InterPro" id="IPR004358">
    <property type="entry name" value="Sig_transdc_His_kin-like_C"/>
</dbReference>
<dbReference type="PROSITE" id="PS50109">
    <property type="entry name" value="HIS_KIN"/>
    <property type="match status" value="1"/>
</dbReference>
<dbReference type="GO" id="GO:0006355">
    <property type="term" value="P:regulation of DNA-templated transcription"/>
    <property type="evidence" value="ECO:0007669"/>
    <property type="project" value="InterPro"/>
</dbReference>
<dbReference type="InterPro" id="IPR029016">
    <property type="entry name" value="GAF-like_dom_sf"/>
</dbReference>
<dbReference type="PANTHER" id="PTHR43304">
    <property type="entry name" value="PHYTOCHROME-LIKE PROTEIN CPH1"/>
    <property type="match status" value="1"/>
</dbReference>
<feature type="domain" description="PAS" evidence="10">
    <location>
        <begin position="669"/>
        <end position="739"/>
    </location>
</feature>
<keyword evidence="5 12" id="KW-0418">Kinase</keyword>
<keyword evidence="4" id="KW-0808">Transferase</keyword>
<feature type="domain" description="PAC" evidence="11">
    <location>
        <begin position="227"/>
        <end position="280"/>
    </location>
</feature>
<protein>
    <recommendedName>
        <fullName evidence="2">histidine kinase</fullName>
        <ecNumber evidence="2">2.7.13.3</ecNumber>
    </recommendedName>
</protein>
<dbReference type="SUPFAM" id="SSF55874">
    <property type="entry name" value="ATPase domain of HSP90 chaperone/DNA topoisomerase II/histidine kinase"/>
    <property type="match status" value="1"/>
</dbReference>
<feature type="domain" description="PAC" evidence="11">
    <location>
        <begin position="616"/>
        <end position="668"/>
    </location>
</feature>
<feature type="domain" description="PAC" evidence="11">
    <location>
        <begin position="479"/>
        <end position="543"/>
    </location>
</feature>
<dbReference type="CDD" id="cd00082">
    <property type="entry name" value="HisKA"/>
    <property type="match status" value="1"/>
</dbReference>
<dbReference type="Gene3D" id="3.30.565.10">
    <property type="entry name" value="Histidine kinase-like ATPase, C-terminal domain"/>
    <property type="match status" value="1"/>
</dbReference>
<dbReference type="Pfam" id="PF00989">
    <property type="entry name" value="PAS"/>
    <property type="match status" value="2"/>
</dbReference>
<dbReference type="Gene3D" id="1.10.287.130">
    <property type="match status" value="1"/>
</dbReference>
<dbReference type="InterPro" id="IPR005467">
    <property type="entry name" value="His_kinase_dom"/>
</dbReference>
<feature type="compositionally biased region" description="Gly residues" evidence="8">
    <location>
        <begin position="1325"/>
        <end position="1342"/>
    </location>
</feature>
<evidence type="ECO:0000256" key="5">
    <source>
        <dbReference type="ARBA" id="ARBA00022777"/>
    </source>
</evidence>
<evidence type="ECO:0000259" key="11">
    <source>
        <dbReference type="PROSITE" id="PS50113"/>
    </source>
</evidence>
<feature type="coiled-coil region" evidence="7">
    <location>
        <begin position="928"/>
        <end position="955"/>
    </location>
</feature>
<feature type="domain" description="PAS" evidence="10">
    <location>
        <begin position="419"/>
        <end position="489"/>
    </location>
</feature>
<dbReference type="InterPro" id="IPR013656">
    <property type="entry name" value="PAS_4"/>
</dbReference>
<evidence type="ECO:0000256" key="1">
    <source>
        <dbReference type="ARBA" id="ARBA00000085"/>
    </source>
</evidence>
<dbReference type="InterPro" id="IPR013655">
    <property type="entry name" value="PAS_fold_3"/>
</dbReference>
<dbReference type="CDD" id="cd00130">
    <property type="entry name" value="PAS"/>
    <property type="match status" value="5"/>
</dbReference>
<feature type="domain" description="PAC" evidence="11">
    <location>
        <begin position="364"/>
        <end position="418"/>
    </location>
</feature>
<accession>A0A2N6LQ85</accession>
<dbReference type="InterPro" id="IPR013767">
    <property type="entry name" value="PAS_fold"/>
</dbReference>
<dbReference type="SMART" id="SM00388">
    <property type="entry name" value="HisKA"/>
    <property type="match status" value="1"/>
</dbReference>
<dbReference type="Gene3D" id="3.30.450.20">
    <property type="entry name" value="PAS domain"/>
    <property type="match status" value="6"/>
</dbReference>
<feature type="region of interest" description="Disordered" evidence="8">
    <location>
        <begin position="1325"/>
        <end position="1358"/>
    </location>
</feature>
<dbReference type="InterPro" id="IPR001610">
    <property type="entry name" value="PAC"/>
</dbReference>
<keyword evidence="7" id="KW-0175">Coiled coil</keyword>
<dbReference type="SUPFAM" id="SSF55785">
    <property type="entry name" value="PYP-like sensor domain (PAS domain)"/>
    <property type="match status" value="6"/>
</dbReference>
<dbReference type="Gene3D" id="3.30.450.40">
    <property type="match status" value="1"/>
</dbReference>
<evidence type="ECO:0000259" key="10">
    <source>
        <dbReference type="PROSITE" id="PS50112"/>
    </source>
</evidence>
<comment type="catalytic activity">
    <reaction evidence="1">
        <text>ATP + protein L-histidine = ADP + protein N-phospho-L-histidine.</text>
        <dbReference type="EC" id="2.7.13.3"/>
    </reaction>
</comment>
<dbReference type="InterPro" id="IPR000014">
    <property type="entry name" value="PAS"/>
</dbReference>
<dbReference type="Proteomes" id="UP000235081">
    <property type="component" value="Unassembled WGS sequence"/>
</dbReference>
<dbReference type="Pfam" id="PF02518">
    <property type="entry name" value="HATPase_c"/>
    <property type="match status" value="1"/>
</dbReference>
<feature type="coiled-coil region" evidence="7">
    <location>
        <begin position="1119"/>
        <end position="1156"/>
    </location>
</feature>
<dbReference type="PRINTS" id="PR00344">
    <property type="entry name" value="BCTRLSENSOR"/>
</dbReference>
<feature type="domain" description="PAS" evidence="10">
    <location>
        <begin position="154"/>
        <end position="226"/>
    </location>
</feature>
<dbReference type="InterPro" id="IPR036097">
    <property type="entry name" value="HisK_dim/P_sf"/>
</dbReference>
<feature type="domain" description="PAS" evidence="10">
    <location>
        <begin position="544"/>
        <end position="609"/>
    </location>
</feature>
<dbReference type="SUPFAM" id="SSF55781">
    <property type="entry name" value="GAF domain-like"/>
    <property type="match status" value="2"/>
</dbReference>
<gene>
    <name evidence="12" type="ORF">CEN46_00030</name>
</gene>
<feature type="domain" description="PAS" evidence="10">
    <location>
        <begin position="28"/>
        <end position="98"/>
    </location>
</feature>
<evidence type="ECO:0000256" key="6">
    <source>
        <dbReference type="ARBA" id="ARBA00023012"/>
    </source>
</evidence>
<feature type="domain" description="PAC" evidence="11">
    <location>
        <begin position="101"/>
        <end position="153"/>
    </location>
</feature>
<dbReference type="GO" id="GO:0000155">
    <property type="term" value="F:phosphorelay sensor kinase activity"/>
    <property type="evidence" value="ECO:0007669"/>
    <property type="project" value="InterPro"/>
</dbReference>
<dbReference type="Pfam" id="PF01590">
    <property type="entry name" value="GAF"/>
    <property type="match status" value="1"/>
</dbReference>
<dbReference type="SUPFAM" id="SSF47384">
    <property type="entry name" value="Homodimeric domain of signal transducing histidine kinase"/>
    <property type="match status" value="1"/>
</dbReference>
<keyword evidence="3" id="KW-0597">Phosphoprotein</keyword>
<dbReference type="Gene3D" id="2.10.70.100">
    <property type="match status" value="1"/>
</dbReference>
<evidence type="ECO:0000256" key="4">
    <source>
        <dbReference type="ARBA" id="ARBA00022679"/>
    </source>
</evidence>
<evidence type="ECO:0000313" key="12">
    <source>
        <dbReference type="EMBL" id="PMB28070.1"/>
    </source>
</evidence>
<dbReference type="EMBL" id="NMQE01000001">
    <property type="protein sequence ID" value="PMB28070.1"/>
    <property type="molecule type" value="Genomic_DNA"/>
</dbReference>
<dbReference type="FunFam" id="3.30.450.20:FF:000099">
    <property type="entry name" value="Sensory box sensor histidine kinase"/>
    <property type="match status" value="1"/>
</dbReference>
<comment type="caution">
    <text evidence="12">The sequence shown here is derived from an EMBL/GenBank/DDBJ whole genome shotgun (WGS) entry which is preliminary data.</text>
</comment>
<dbReference type="Pfam" id="PF08447">
    <property type="entry name" value="PAS_3"/>
    <property type="match status" value="2"/>
</dbReference>
<proteinExistence type="predicted"/>
<dbReference type="InterPro" id="IPR000700">
    <property type="entry name" value="PAS-assoc_C"/>
</dbReference>
<dbReference type="SMART" id="SM00086">
    <property type="entry name" value="PAC"/>
    <property type="match status" value="5"/>
</dbReference>
<dbReference type="InterPro" id="IPR003661">
    <property type="entry name" value="HisK_dim/P_dom"/>
</dbReference>
<organism evidence="12 13">
    <name type="scientific">Fischerella thermalis CCMEE 5318</name>
    <dbReference type="NCBI Taxonomy" id="2019666"/>
    <lineage>
        <taxon>Bacteria</taxon>
        <taxon>Bacillati</taxon>
        <taxon>Cyanobacteriota</taxon>
        <taxon>Cyanophyceae</taxon>
        <taxon>Nostocales</taxon>
        <taxon>Hapalosiphonaceae</taxon>
        <taxon>Fischerella</taxon>
    </lineage>
</organism>
<feature type="domain" description="PAS" evidence="10">
    <location>
        <begin position="299"/>
        <end position="337"/>
    </location>
</feature>
<evidence type="ECO:0000259" key="9">
    <source>
        <dbReference type="PROSITE" id="PS50109"/>
    </source>
</evidence>
<reference evidence="12 13" key="1">
    <citation type="submission" date="2017-07" db="EMBL/GenBank/DDBJ databases">
        <title>Genomes of Fischerella (Mastigocladus) sp. strains.</title>
        <authorList>
            <person name="Miller S.R."/>
        </authorList>
    </citation>
    <scope>NUCLEOTIDE SEQUENCE [LARGE SCALE GENOMIC DNA]</scope>
    <source>
        <strain evidence="12 13">CCMEE 5318</strain>
    </source>
</reference>
<dbReference type="NCBIfam" id="TIGR00229">
    <property type="entry name" value="sensory_box"/>
    <property type="match status" value="6"/>
</dbReference>
<feature type="domain" description="Histidine kinase" evidence="9">
    <location>
        <begin position="1165"/>
        <end position="1443"/>
    </location>
</feature>